<keyword evidence="1" id="KW-1133">Transmembrane helix</keyword>
<proteinExistence type="predicted"/>
<keyword evidence="1" id="KW-0812">Transmembrane</keyword>
<evidence type="ECO:0000259" key="5">
    <source>
        <dbReference type="Pfam" id="PF23226"/>
    </source>
</evidence>
<dbReference type="GO" id="GO:0031505">
    <property type="term" value="P:fungal-type cell wall organization"/>
    <property type="evidence" value="ECO:0007669"/>
    <property type="project" value="TreeGrafter"/>
</dbReference>
<dbReference type="InterPro" id="IPR053912">
    <property type="entry name" value="PGAP2IP_TM_1nd"/>
</dbReference>
<feature type="transmembrane region" description="Helical" evidence="1">
    <location>
        <begin position="412"/>
        <end position="430"/>
    </location>
</feature>
<evidence type="ECO:0000259" key="3">
    <source>
        <dbReference type="Pfam" id="PF23021"/>
    </source>
</evidence>
<dbReference type="FunFam" id="3.60.10.10:FF:000031">
    <property type="entry name" value="Calcofluor white hypersensitive protein"/>
    <property type="match status" value="1"/>
</dbReference>
<evidence type="ECO:0000313" key="7">
    <source>
        <dbReference type="Proteomes" id="UP000198372"/>
    </source>
</evidence>
<feature type="transmembrane region" description="Helical" evidence="1">
    <location>
        <begin position="608"/>
        <end position="631"/>
    </location>
</feature>
<feature type="transmembrane region" description="Helical" evidence="1">
    <location>
        <begin position="199"/>
        <end position="217"/>
    </location>
</feature>
<dbReference type="InterPro" id="IPR053911">
    <property type="entry name" value="PGAP2IP_TM_2nd"/>
</dbReference>
<feature type="transmembrane region" description="Helical" evidence="1">
    <location>
        <begin position="583"/>
        <end position="602"/>
    </location>
</feature>
<protein>
    <submittedName>
        <fullName evidence="6">BQ2448_7274 protein</fullName>
    </submittedName>
</protein>
<evidence type="ECO:0000256" key="1">
    <source>
        <dbReference type="SAM" id="Phobius"/>
    </source>
</evidence>
<feature type="transmembrane region" description="Helical" evidence="1">
    <location>
        <begin position="105"/>
        <end position="128"/>
    </location>
</feature>
<accession>A0A238FQ70</accession>
<feature type="transmembrane region" description="Helical" evidence="1">
    <location>
        <begin position="522"/>
        <end position="540"/>
    </location>
</feature>
<feature type="transmembrane region" description="Helical" evidence="1">
    <location>
        <begin position="58"/>
        <end position="77"/>
    </location>
</feature>
<feature type="transmembrane region" description="Helical" evidence="1">
    <location>
        <begin position="359"/>
        <end position="379"/>
    </location>
</feature>
<feature type="domain" description="PGAP2IP second transmembrane" evidence="3">
    <location>
        <begin position="520"/>
        <end position="695"/>
    </location>
</feature>
<feature type="transmembrane region" description="Helical" evidence="1">
    <location>
        <begin position="168"/>
        <end position="187"/>
    </location>
</feature>
<feature type="transmembrane region" description="Helical" evidence="1">
    <location>
        <begin position="640"/>
        <end position="664"/>
    </location>
</feature>
<dbReference type="Pfam" id="PF10277">
    <property type="entry name" value="Frag1"/>
    <property type="match status" value="1"/>
</dbReference>
<sequence length="1070" mass="119485">MEATKLADTQPKLVASAPAVLVARLQTYLSCCTYPWVLHLSVVGYLSYVADRVACRGIHLAAVAFALALGVGSALHFKKIWYTWPQEWWPSVSATIGDWYPERNLFQLVIAIVSGPRFVMIGIAYLLARAPRTSLPGFIACCGFLRTLLCGGWVFITSSDHGDMHDVLMISYIVLNIPWMVGTLHFTSPTNPTARWWRTLTGSLFFTMLVPLVYYYIQHKVHRIAGAYSKYALFEWSLILLDVAFDAVSILDVSSLEIRIIEKGVDAPVAPPYLAPPIPSAHTRKEPAIERWYNWFDERTSDTRLFLAHSYLGEPPSCQFRSVFDRCQRHFVLPHTAFVFWSNLTVLPIMIFYSSVWSMGLSGEEVLLFVSLSPVFLSIRRLRELVLGNQTLVHLVTLIGLAAYQIDDDGAVRLRVLAFAVGVGSLLYTAKWWEARAHQTELYCRTVTFGTGLIFTLLLRFANFSLNPVWPIMSDRTGPTANGGHNLIGIIFGLASVIELAKHKAPVLAPPALLVKRSYGSRVFATFATGSLFFILHLLYTDSGTIIAWSWEGYPIRGPMAMPHGILTILACSLGLASSHLPFVTRTPWFIVACLGCSLLYLRKGWTAFIGGCVLGTWTFSVLPAIIGLAVENASTPGPVFFFAFLIYGVLELAATWTVAYAFVPGGPILRERTDIVLVAMMACLALGVVELNIRKAGPDAQVSDTPGDNAAVSSSRLARLRGVLVIGLLLCTVAIQYRLKLVAPSPYRPESRLITAGIWTVHFAMDGQMWESQRRMAAILRDAELDVVGLLESDVQRLVGGNRDMTQYIASELNMYADLGPSPSSHTWGCALLSKFPILNSTHHLLPSPAGELAPAIHATLDVYGTLVDVVVAHNGQEEDPLDRELQSKELGRTMNETWPRPIVFLGYVVTLPHAEKPAPYRYLVEDGRMLDVDPTDSDRWCQYILFRNLERVAYARLSRGSNPAITDTELQLAKFVVPDKTVRLVDPEDPEKPFDNTRARRVHQLKIPDQHRFPDMFYGEGVRGHFYHSLEDTDGKNAPIYYLSEEEELKRQKDWEELLSQRPECQQM</sequence>
<dbReference type="InterPro" id="IPR036691">
    <property type="entry name" value="Endo/exonu/phosph_ase_sf"/>
</dbReference>
<dbReference type="AlphaFoldDB" id="A0A238FQ70"/>
<evidence type="ECO:0000259" key="2">
    <source>
        <dbReference type="Pfam" id="PF10277"/>
    </source>
</evidence>
<feature type="transmembrane region" description="Helical" evidence="1">
    <location>
        <begin position="442"/>
        <end position="463"/>
    </location>
</feature>
<feature type="transmembrane region" description="Helical" evidence="1">
    <location>
        <begin position="233"/>
        <end position="253"/>
    </location>
</feature>
<dbReference type="Gene3D" id="3.60.10.10">
    <property type="entry name" value="Endonuclease/exonuclease/phosphatase"/>
    <property type="match status" value="1"/>
</dbReference>
<feature type="transmembrane region" description="Helical" evidence="1">
    <location>
        <begin position="483"/>
        <end position="501"/>
    </location>
</feature>
<dbReference type="SUPFAM" id="SSF56219">
    <property type="entry name" value="DNase I-like"/>
    <property type="match status" value="1"/>
</dbReference>
<dbReference type="InterPro" id="IPR051916">
    <property type="entry name" value="GPI-anchor_lipid_remodeler"/>
</dbReference>
<dbReference type="Proteomes" id="UP000198372">
    <property type="component" value="Unassembled WGS sequence"/>
</dbReference>
<dbReference type="STRING" id="269621.A0A238FQ70"/>
<feature type="transmembrane region" description="Helical" evidence="1">
    <location>
        <begin position="331"/>
        <end position="353"/>
    </location>
</feature>
<gene>
    <name evidence="6" type="ORF">BQ2448_7274</name>
</gene>
<dbReference type="PANTHER" id="PTHR14859:SF1">
    <property type="entry name" value="PGAP2-INTERACTING PROTEIN"/>
    <property type="match status" value="1"/>
</dbReference>
<feature type="domain" description="CWH43-like N-terminal" evidence="2">
    <location>
        <begin position="60"/>
        <end position="253"/>
    </location>
</feature>
<dbReference type="GO" id="GO:0016020">
    <property type="term" value="C:membrane"/>
    <property type="evidence" value="ECO:0007669"/>
    <property type="project" value="GOC"/>
</dbReference>
<dbReference type="InterPro" id="IPR019402">
    <property type="entry name" value="CWH43_N"/>
</dbReference>
<feature type="transmembrane region" description="Helical" evidence="1">
    <location>
        <begin position="386"/>
        <end position="406"/>
    </location>
</feature>
<evidence type="ECO:0000313" key="6">
    <source>
        <dbReference type="EMBL" id="SCV73348.1"/>
    </source>
</evidence>
<dbReference type="Pfam" id="PF23226">
    <property type="entry name" value="Exo_endo_phos_PGAP2IP"/>
    <property type="match status" value="1"/>
</dbReference>
<dbReference type="InterPro" id="IPR057315">
    <property type="entry name" value="Exo_endo_phos_PGAP2IP_C"/>
</dbReference>
<dbReference type="Pfam" id="PF23021">
    <property type="entry name" value="6TM_2nd_PGAP2IP"/>
    <property type="match status" value="1"/>
</dbReference>
<dbReference type="OrthoDB" id="68581at2759"/>
<keyword evidence="7" id="KW-1185">Reference proteome</keyword>
<dbReference type="GO" id="GO:0005783">
    <property type="term" value="C:endoplasmic reticulum"/>
    <property type="evidence" value="ECO:0007669"/>
    <property type="project" value="TreeGrafter"/>
</dbReference>
<dbReference type="GO" id="GO:0006506">
    <property type="term" value="P:GPI anchor biosynthetic process"/>
    <property type="evidence" value="ECO:0007669"/>
    <property type="project" value="TreeGrafter"/>
</dbReference>
<feature type="domain" description="PGAP2IP C-terminal nuclease-like" evidence="5">
    <location>
        <begin position="753"/>
        <end position="989"/>
    </location>
</feature>
<name>A0A238FQ70_9BASI</name>
<dbReference type="PANTHER" id="PTHR14859">
    <property type="entry name" value="CALCOFLUOR WHITE HYPERSENSITIVE PROTEIN PRECURSOR"/>
    <property type="match status" value="1"/>
</dbReference>
<feature type="transmembrane region" description="Helical" evidence="1">
    <location>
        <begin position="676"/>
        <end position="694"/>
    </location>
</feature>
<reference evidence="7" key="1">
    <citation type="submission" date="2016-09" db="EMBL/GenBank/DDBJ databases">
        <authorList>
            <person name="Jeantristanb JTB J.-T."/>
            <person name="Ricardo R."/>
        </authorList>
    </citation>
    <scope>NUCLEOTIDE SEQUENCE [LARGE SCALE GENOMIC DNA]</scope>
</reference>
<organism evidence="6 7">
    <name type="scientific">Microbotryum intermedium</name>
    <dbReference type="NCBI Taxonomy" id="269621"/>
    <lineage>
        <taxon>Eukaryota</taxon>
        <taxon>Fungi</taxon>
        <taxon>Dikarya</taxon>
        <taxon>Basidiomycota</taxon>
        <taxon>Pucciniomycotina</taxon>
        <taxon>Microbotryomycetes</taxon>
        <taxon>Microbotryales</taxon>
        <taxon>Microbotryaceae</taxon>
        <taxon>Microbotryum</taxon>
    </lineage>
</organism>
<evidence type="ECO:0000259" key="4">
    <source>
        <dbReference type="Pfam" id="PF23022"/>
    </source>
</evidence>
<keyword evidence="1" id="KW-0472">Membrane</keyword>
<dbReference type="EMBL" id="FMSP01000018">
    <property type="protein sequence ID" value="SCV73348.1"/>
    <property type="molecule type" value="Genomic_DNA"/>
</dbReference>
<feature type="transmembrane region" description="Helical" evidence="1">
    <location>
        <begin position="135"/>
        <end position="156"/>
    </location>
</feature>
<feature type="domain" description="PGAP2IP first transmembrane" evidence="4">
    <location>
        <begin position="338"/>
        <end position="498"/>
    </location>
</feature>
<dbReference type="Pfam" id="PF23022">
    <property type="entry name" value="6TM_1st_PGAP2IP"/>
    <property type="match status" value="1"/>
</dbReference>